<reference evidence="5 6" key="1">
    <citation type="submission" date="2018-05" db="EMBL/GenBank/DDBJ databases">
        <title>Paenibacillus flagellatus sp. nov., isolated from selenium mineral soil.</title>
        <authorList>
            <person name="Dai X."/>
        </authorList>
    </citation>
    <scope>NUCLEOTIDE SEQUENCE [LARGE SCALE GENOMIC DNA]</scope>
    <source>
        <strain evidence="5 6">DXL2</strain>
    </source>
</reference>
<feature type="domain" description="HTH hxlR-type" evidence="4">
    <location>
        <begin position="10"/>
        <end position="95"/>
    </location>
</feature>
<evidence type="ECO:0000256" key="3">
    <source>
        <dbReference type="ARBA" id="ARBA00023163"/>
    </source>
</evidence>
<evidence type="ECO:0000256" key="2">
    <source>
        <dbReference type="ARBA" id="ARBA00023125"/>
    </source>
</evidence>
<protein>
    <submittedName>
        <fullName evidence="5">Transcriptional regulator</fullName>
    </submittedName>
</protein>
<dbReference type="GO" id="GO:0003677">
    <property type="term" value="F:DNA binding"/>
    <property type="evidence" value="ECO:0007669"/>
    <property type="project" value="UniProtKB-KW"/>
</dbReference>
<evidence type="ECO:0000256" key="1">
    <source>
        <dbReference type="ARBA" id="ARBA00023015"/>
    </source>
</evidence>
<dbReference type="PROSITE" id="PS51118">
    <property type="entry name" value="HTH_HXLR"/>
    <property type="match status" value="1"/>
</dbReference>
<accession>A0A2V5KBA4</accession>
<keyword evidence="2" id="KW-0238">DNA-binding</keyword>
<keyword evidence="3" id="KW-0804">Transcription</keyword>
<dbReference type="InterPro" id="IPR036388">
    <property type="entry name" value="WH-like_DNA-bd_sf"/>
</dbReference>
<dbReference type="EMBL" id="QJVJ01000002">
    <property type="protein sequence ID" value="PYI56202.1"/>
    <property type="molecule type" value="Genomic_DNA"/>
</dbReference>
<dbReference type="PANTHER" id="PTHR33204:SF29">
    <property type="entry name" value="TRANSCRIPTIONAL REGULATOR"/>
    <property type="match status" value="1"/>
</dbReference>
<evidence type="ECO:0000313" key="6">
    <source>
        <dbReference type="Proteomes" id="UP000247476"/>
    </source>
</evidence>
<name>A0A2V5KBA4_9BACL</name>
<dbReference type="Proteomes" id="UP000247476">
    <property type="component" value="Unassembled WGS sequence"/>
</dbReference>
<proteinExistence type="predicted"/>
<evidence type="ECO:0000313" key="5">
    <source>
        <dbReference type="EMBL" id="PYI56202.1"/>
    </source>
</evidence>
<sequence>MEQPEKVYNTSVEATLEVIGGKRKPVILYLTFGPKRNGELRSLIPDVSQKGLTQQLRELEDEGVIRRTVYNEMPPRVEYDLTEYGWSLKEILHAM</sequence>
<keyword evidence="1" id="KW-0805">Transcription regulation</keyword>
<dbReference type="InterPro" id="IPR002577">
    <property type="entry name" value="HTH_HxlR"/>
</dbReference>
<comment type="caution">
    <text evidence="5">The sequence shown here is derived from an EMBL/GenBank/DDBJ whole genome shotgun (WGS) entry which is preliminary data.</text>
</comment>
<organism evidence="5 6">
    <name type="scientific">Paenibacillus flagellatus</name>
    <dbReference type="NCBI Taxonomy" id="2211139"/>
    <lineage>
        <taxon>Bacteria</taxon>
        <taxon>Bacillati</taxon>
        <taxon>Bacillota</taxon>
        <taxon>Bacilli</taxon>
        <taxon>Bacillales</taxon>
        <taxon>Paenibacillaceae</taxon>
        <taxon>Paenibacillus</taxon>
    </lineage>
</organism>
<keyword evidence="6" id="KW-1185">Reference proteome</keyword>
<dbReference type="InterPro" id="IPR036390">
    <property type="entry name" value="WH_DNA-bd_sf"/>
</dbReference>
<gene>
    <name evidence="5" type="ORF">DLM86_04220</name>
</gene>
<dbReference type="Pfam" id="PF01638">
    <property type="entry name" value="HxlR"/>
    <property type="match status" value="1"/>
</dbReference>
<dbReference type="Gene3D" id="1.10.10.10">
    <property type="entry name" value="Winged helix-like DNA-binding domain superfamily/Winged helix DNA-binding domain"/>
    <property type="match status" value="1"/>
</dbReference>
<evidence type="ECO:0000259" key="4">
    <source>
        <dbReference type="PROSITE" id="PS51118"/>
    </source>
</evidence>
<dbReference type="OrthoDB" id="9791143at2"/>
<dbReference type="AlphaFoldDB" id="A0A2V5KBA4"/>
<dbReference type="PANTHER" id="PTHR33204">
    <property type="entry name" value="TRANSCRIPTIONAL REGULATOR, MARR FAMILY"/>
    <property type="match status" value="1"/>
</dbReference>
<dbReference type="SUPFAM" id="SSF46785">
    <property type="entry name" value="Winged helix' DNA-binding domain"/>
    <property type="match status" value="1"/>
</dbReference>